<organism evidence="2 3">
    <name type="scientific">Ancylobacter dichloromethanicus</name>
    <dbReference type="NCBI Taxonomy" id="518825"/>
    <lineage>
        <taxon>Bacteria</taxon>
        <taxon>Pseudomonadati</taxon>
        <taxon>Pseudomonadota</taxon>
        <taxon>Alphaproteobacteria</taxon>
        <taxon>Hyphomicrobiales</taxon>
        <taxon>Xanthobacteraceae</taxon>
        <taxon>Ancylobacter</taxon>
    </lineage>
</organism>
<evidence type="ECO:0000313" key="2">
    <source>
        <dbReference type="EMBL" id="GLK74293.1"/>
    </source>
</evidence>
<dbReference type="InterPro" id="IPR052917">
    <property type="entry name" value="Stress-Dev_Protein"/>
</dbReference>
<dbReference type="InterPro" id="IPR012349">
    <property type="entry name" value="Split_barrel_FMN-bd"/>
</dbReference>
<gene>
    <name evidence="2" type="ORF">GCM10017643_44110</name>
</gene>
<dbReference type="InterPro" id="IPR038725">
    <property type="entry name" value="YdaG_split_barrel_FMN-bd"/>
</dbReference>
<evidence type="ECO:0000313" key="3">
    <source>
        <dbReference type="Proteomes" id="UP001143370"/>
    </source>
</evidence>
<dbReference type="EMBL" id="BSFJ01000037">
    <property type="protein sequence ID" value="GLK74293.1"/>
    <property type="molecule type" value="Genomic_DNA"/>
</dbReference>
<dbReference type="Proteomes" id="UP001143370">
    <property type="component" value="Unassembled WGS sequence"/>
</dbReference>
<sequence>MDDKTTGQAADQVWKMMEDIRTCMLVTRQGATLRGRPMHAFPSREEGCVWFLTDRRGHADDELARDPQGALTFAKDSARDFLSVSGECEVLDDRARIDALWNEAARAFWPEGKGDPNIRVLRFLPADAEYWDGTSSSVLITLKMAAARLTGERADLGDNRKVPLD</sequence>
<proteinExistence type="predicted"/>
<protein>
    <submittedName>
        <fullName evidence="2">General stress protein</fullName>
    </submittedName>
</protein>
<accession>A0A9W6N1K3</accession>
<name>A0A9W6N1K3_9HYPH</name>
<comment type="caution">
    <text evidence="2">The sequence shown here is derived from an EMBL/GenBank/DDBJ whole genome shotgun (WGS) entry which is preliminary data.</text>
</comment>
<dbReference type="RefSeq" id="WP_213376077.1">
    <property type="nucleotide sequence ID" value="NZ_BSFJ01000037.1"/>
</dbReference>
<dbReference type="Pfam" id="PF16242">
    <property type="entry name" value="Pyrid_ox_like"/>
    <property type="match status" value="1"/>
</dbReference>
<evidence type="ECO:0000259" key="1">
    <source>
        <dbReference type="Pfam" id="PF16242"/>
    </source>
</evidence>
<dbReference type="SUPFAM" id="SSF50475">
    <property type="entry name" value="FMN-binding split barrel"/>
    <property type="match status" value="1"/>
</dbReference>
<dbReference type="PANTHER" id="PTHR34818:SF1">
    <property type="entry name" value="PROTEIN BLI-3"/>
    <property type="match status" value="1"/>
</dbReference>
<reference evidence="2" key="1">
    <citation type="journal article" date="2014" name="Int. J. Syst. Evol. Microbiol.">
        <title>Complete genome sequence of Corynebacterium casei LMG S-19264T (=DSM 44701T), isolated from a smear-ripened cheese.</title>
        <authorList>
            <consortium name="US DOE Joint Genome Institute (JGI-PGF)"/>
            <person name="Walter F."/>
            <person name="Albersmeier A."/>
            <person name="Kalinowski J."/>
            <person name="Ruckert C."/>
        </authorList>
    </citation>
    <scope>NUCLEOTIDE SEQUENCE</scope>
    <source>
        <strain evidence="2">VKM B-2484</strain>
    </source>
</reference>
<reference evidence="2" key="2">
    <citation type="submission" date="2023-01" db="EMBL/GenBank/DDBJ databases">
        <authorList>
            <person name="Sun Q."/>
            <person name="Evtushenko L."/>
        </authorList>
    </citation>
    <scope>NUCLEOTIDE SEQUENCE</scope>
    <source>
        <strain evidence="2">VKM B-2484</strain>
    </source>
</reference>
<dbReference type="Gene3D" id="2.30.110.10">
    <property type="entry name" value="Electron Transport, Fmn-binding Protein, Chain A"/>
    <property type="match status" value="1"/>
</dbReference>
<dbReference type="AlphaFoldDB" id="A0A9W6N1K3"/>
<dbReference type="PANTHER" id="PTHR34818">
    <property type="entry name" value="PROTEIN BLI-3"/>
    <property type="match status" value="1"/>
</dbReference>
<keyword evidence="3" id="KW-1185">Reference proteome</keyword>
<feature type="domain" description="General stress protein FMN-binding split barrel" evidence="1">
    <location>
        <begin position="9"/>
        <end position="155"/>
    </location>
</feature>